<feature type="binding site" evidence="4">
    <location>
        <position position="92"/>
    </location>
    <ligand>
        <name>a divalent metal cation</name>
        <dbReference type="ChEBI" id="CHEBI:60240"/>
        <label>1</label>
    </ligand>
</feature>
<dbReference type="AlphaFoldDB" id="A0A0M3RAS9"/>
<dbReference type="EMBL" id="CP012600">
    <property type="protein sequence ID" value="ALC83692.1"/>
    <property type="molecule type" value="Genomic_DNA"/>
</dbReference>
<comment type="similarity">
    <text evidence="1">Belongs to the metallo-dependent hydrolases superfamily. TatD-type hydrolase family.</text>
</comment>
<feature type="binding site" evidence="4">
    <location>
        <position position="158"/>
    </location>
    <ligand>
        <name>a divalent metal cation</name>
        <dbReference type="ChEBI" id="CHEBI:60240"/>
        <label>2</label>
    </ligand>
</feature>
<dbReference type="GO" id="GO:0016788">
    <property type="term" value="F:hydrolase activity, acting on ester bonds"/>
    <property type="evidence" value="ECO:0007669"/>
    <property type="project" value="InterPro"/>
</dbReference>
<dbReference type="PROSITE" id="PS01137">
    <property type="entry name" value="TATD_1"/>
    <property type="match status" value="1"/>
</dbReference>
<feature type="binding site" evidence="4">
    <location>
        <position position="10"/>
    </location>
    <ligand>
        <name>a divalent metal cation</name>
        <dbReference type="ChEBI" id="CHEBI:60240"/>
        <label>1</label>
    </ligand>
</feature>
<evidence type="ECO:0000256" key="1">
    <source>
        <dbReference type="ARBA" id="ARBA00009275"/>
    </source>
</evidence>
<dbReference type="Pfam" id="PF01026">
    <property type="entry name" value="TatD_DNase"/>
    <property type="match status" value="1"/>
</dbReference>
<keyword evidence="6" id="KW-1185">Reference proteome</keyword>
<keyword evidence="2 4" id="KW-0479">Metal-binding</keyword>
<evidence type="ECO:0000256" key="4">
    <source>
        <dbReference type="PIRSR" id="PIRSR005902-1"/>
    </source>
</evidence>
<evidence type="ECO:0000313" key="5">
    <source>
        <dbReference type="EMBL" id="ALC83692.1"/>
    </source>
</evidence>
<evidence type="ECO:0000313" key="6">
    <source>
        <dbReference type="Proteomes" id="UP000067625"/>
    </source>
</evidence>
<accession>A0A0M3RAS9</accession>
<sequence>MKKIIDAHIHLDQYKEEELTAIFQEASLLEAIVSVSFDLQSCKKNLSLSKAHSKVKPAFGFHPEQPLPSESQLQTLVAWIEKNRYDMAAIGEVGLPYYLRKQKKNGSFSLNKYIELLETFIVLAKKWEKPIVLHAVYEDAPIVCDLLEKHSLSKAHFHWFKGDPKTIERMIQNGYFISVTPDVVYEKEIQDLVRVYPMERLMVETDGPWPFEGPFKGIMTSPLMIHQSIETIAALKKASIEDTYLKILVNTKKFYRI</sequence>
<dbReference type="PATRIC" id="fig|1441095.3.peg.4611"/>
<gene>
    <name evidence="5" type="ORF">AM592_20830</name>
</gene>
<reference evidence="6" key="1">
    <citation type="submission" date="2015-08" db="EMBL/GenBank/DDBJ databases">
        <title>Genome sequencing project for genomic taxonomy and phylogenomics of Bacillus-like bacteria.</title>
        <authorList>
            <person name="Liu B."/>
            <person name="Wang J."/>
            <person name="Zhu Y."/>
            <person name="Liu G."/>
            <person name="Chen Q."/>
            <person name="Chen Z."/>
            <person name="Lan J."/>
            <person name="Che J."/>
            <person name="Ge C."/>
            <person name="Shi H."/>
            <person name="Pan Z."/>
            <person name="Liu X."/>
        </authorList>
    </citation>
    <scope>NUCLEOTIDE SEQUENCE [LARGE SCALE GENOMIC DNA]</scope>
    <source>
        <strain evidence="6">FJAT-4402</strain>
    </source>
</reference>
<dbReference type="CDD" id="cd01310">
    <property type="entry name" value="TatD_DNAse"/>
    <property type="match status" value="1"/>
</dbReference>
<dbReference type="RefSeq" id="WP_053605556.1">
    <property type="nucleotide sequence ID" value="NZ_CP012600.1"/>
</dbReference>
<feature type="binding site" evidence="4">
    <location>
        <position position="206"/>
    </location>
    <ligand>
        <name>a divalent metal cation</name>
        <dbReference type="ChEBI" id="CHEBI:60240"/>
        <label>1</label>
    </ligand>
</feature>
<evidence type="ECO:0000256" key="3">
    <source>
        <dbReference type="ARBA" id="ARBA00022801"/>
    </source>
</evidence>
<name>A0A0M3RAS9_9BACI</name>
<reference evidence="5 6" key="2">
    <citation type="journal article" date="2016" name="Int. J. Syst. Evol. Microbiol.">
        <title>Bacillus gobiensis sp. nov., isolated from a soil sample.</title>
        <authorList>
            <person name="Liu B."/>
            <person name="Liu G.H."/>
            <person name="Cetin S."/>
            <person name="Schumann P."/>
            <person name="Pan Z.Z."/>
            <person name="Chen Q.Q."/>
        </authorList>
    </citation>
    <scope>NUCLEOTIDE SEQUENCE [LARGE SCALE GENOMIC DNA]</scope>
    <source>
        <strain evidence="5 6">FJAT-4402</strain>
    </source>
</reference>
<dbReference type="SUPFAM" id="SSF51556">
    <property type="entry name" value="Metallo-dependent hydrolases"/>
    <property type="match status" value="1"/>
</dbReference>
<keyword evidence="3" id="KW-0378">Hydrolase</keyword>
<dbReference type="PANTHER" id="PTHR46317:SF1">
    <property type="entry name" value="HYDROLASE, TATD FAMILY"/>
    <property type="match status" value="1"/>
</dbReference>
<proteinExistence type="inferred from homology"/>
<dbReference type="OrthoDB" id="9775608at2"/>
<evidence type="ECO:0000256" key="2">
    <source>
        <dbReference type="ARBA" id="ARBA00022723"/>
    </source>
</evidence>
<dbReference type="Gene3D" id="3.20.20.140">
    <property type="entry name" value="Metal-dependent hydrolases"/>
    <property type="match status" value="1"/>
</dbReference>
<dbReference type="PANTHER" id="PTHR46317">
    <property type="entry name" value="HYDROLASE OF PHP SUPERFAMILY-RELATED PROTEIN"/>
    <property type="match status" value="1"/>
</dbReference>
<dbReference type="InterPro" id="IPR032466">
    <property type="entry name" value="Metal_Hydrolase"/>
</dbReference>
<feature type="binding site" evidence="4">
    <location>
        <position position="8"/>
    </location>
    <ligand>
        <name>a divalent metal cation</name>
        <dbReference type="ChEBI" id="CHEBI:60240"/>
        <label>1</label>
    </ligand>
</feature>
<organism evidence="5 6">
    <name type="scientific">Bacillus gobiensis</name>
    <dbReference type="NCBI Taxonomy" id="1441095"/>
    <lineage>
        <taxon>Bacteria</taxon>
        <taxon>Bacillati</taxon>
        <taxon>Bacillota</taxon>
        <taxon>Bacilli</taxon>
        <taxon>Bacillales</taxon>
        <taxon>Bacillaceae</taxon>
        <taxon>Bacillus</taxon>
    </lineage>
</organism>
<protein>
    <submittedName>
        <fullName evidence="5">DNAase</fullName>
    </submittedName>
</protein>
<feature type="binding site" evidence="4">
    <location>
        <position position="134"/>
    </location>
    <ligand>
        <name>a divalent metal cation</name>
        <dbReference type="ChEBI" id="CHEBI:60240"/>
        <label>2</label>
    </ligand>
</feature>
<dbReference type="GO" id="GO:0046872">
    <property type="term" value="F:metal ion binding"/>
    <property type="evidence" value="ECO:0007669"/>
    <property type="project" value="UniProtKB-KW"/>
</dbReference>
<dbReference type="InterPro" id="IPR018228">
    <property type="entry name" value="DNase_TatD-rel_CS"/>
</dbReference>
<dbReference type="STRING" id="1441095.AM592_20830"/>
<dbReference type="InterPro" id="IPR001130">
    <property type="entry name" value="TatD-like"/>
</dbReference>
<dbReference type="PIRSF" id="PIRSF005902">
    <property type="entry name" value="DNase_TatD"/>
    <property type="match status" value="1"/>
</dbReference>
<dbReference type="Proteomes" id="UP000067625">
    <property type="component" value="Chromosome"/>
</dbReference>